<evidence type="ECO:0000313" key="1">
    <source>
        <dbReference type="EMBL" id="MBL6448546.1"/>
    </source>
</evidence>
<name>A0A937KCW2_9BACT</name>
<dbReference type="RefSeq" id="WP_202858081.1">
    <property type="nucleotide sequence ID" value="NZ_JAEUGD010000064.1"/>
</dbReference>
<dbReference type="Proteomes" id="UP000614216">
    <property type="component" value="Unassembled WGS sequence"/>
</dbReference>
<gene>
    <name evidence="1" type="ORF">JMN32_19705</name>
</gene>
<protein>
    <submittedName>
        <fullName evidence="1">Uncharacterized protein</fullName>
    </submittedName>
</protein>
<reference evidence="1" key="1">
    <citation type="submission" date="2021-01" db="EMBL/GenBank/DDBJ databases">
        <title>Fulvivirga kasyanovii gen. nov., sp nov., a novel member of the phylum Bacteroidetes isolated from seawater in a mussel farm.</title>
        <authorList>
            <person name="Zhao L.-H."/>
            <person name="Wang Z.-J."/>
        </authorList>
    </citation>
    <scope>NUCLEOTIDE SEQUENCE</scope>
    <source>
        <strain evidence="1">29W222</strain>
    </source>
</reference>
<sequence>MNDLKYIIFRIGTAKMYWYKACVFNGMLVHAGIAAEHVKEDAYEVHSAGFCKVSINGYPMVKCWGESESLKVKSDPSFDEQVITETLFNLTKF</sequence>
<proteinExistence type="predicted"/>
<dbReference type="EMBL" id="JAEUGD010000064">
    <property type="protein sequence ID" value="MBL6448546.1"/>
    <property type="molecule type" value="Genomic_DNA"/>
</dbReference>
<comment type="caution">
    <text evidence="1">The sequence shown here is derived from an EMBL/GenBank/DDBJ whole genome shotgun (WGS) entry which is preliminary data.</text>
</comment>
<accession>A0A937KCW2</accession>
<dbReference type="AlphaFoldDB" id="A0A937KCW2"/>
<evidence type="ECO:0000313" key="2">
    <source>
        <dbReference type="Proteomes" id="UP000614216"/>
    </source>
</evidence>
<organism evidence="1 2">
    <name type="scientific">Fulvivirga marina</name>
    <dbReference type="NCBI Taxonomy" id="2494733"/>
    <lineage>
        <taxon>Bacteria</taxon>
        <taxon>Pseudomonadati</taxon>
        <taxon>Bacteroidota</taxon>
        <taxon>Cytophagia</taxon>
        <taxon>Cytophagales</taxon>
        <taxon>Fulvivirgaceae</taxon>
        <taxon>Fulvivirga</taxon>
    </lineage>
</organism>
<keyword evidence="2" id="KW-1185">Reference proteome</keyword>